<name>A0ABR0EVJ5_ZASCE</name>
<dbReference type="Gene3D" id="3.40.50.1820">
    <property type="entry name" value="alpha/beta hydrolase"/>
    <property type="match status" value="1"/>
</dbReference>
<dbReference type="PIRSF" id="PIRSF029171">
    <property type="entry name" value="Esterase_LipA"/>
    <property type="match status" value="1"/>
</dbReference>
<evidence type="ECO:0000313" key="4">
    <source>
        <dbReference type="Proteomes" id="UP001305779"/>
    </source>
</evidence>
<keyword evidence="2" id="KW-0732">Signal</keyword>
<dbReference type="Gene3D" id="1.10.260.130">
    <property type="match status" value="1"/>
</dbReference>
<evidence type="ECO:0008006" key="5">
    <source>
        <dbReference type="Google" id="ProtNLM"/>
    </source>
</evidence>
<proteinExistence type="inferred from homology"/>
<feature type="chain" id="PRO_5045015154" description="Lipase" evidence="2">
    <location>
        <begin position="19"/>
        <end position="423"/>
    </location>
</feature>
<dbReference type="InterPro" id="IPR005152">
    <property type="entry name" value="Lipase_secreted"/>
</dbReference>
<reference evidence="3 4" key="1">
    <citation type="journal article" date="2023" name="G3 (Bethesda)">
        <title>A chromosome-level genome assembly of Zasmidium syzygii isolated from banana leaves.</title>
        <authorList>
            <person name="van Westerhoven A.C."/>
            <person name="Mehrabi R."/>
            <person name="Talebi R."/>
            <person name="Steentjes M.B.F."/>
            <person name="Corcolon B."/>
            <person name="Chong P.A."/>
            <person name="Kema G.H.J."/>
            <person name="Seidl M.F."/>
        </authorList>
    </citation>
    <scope>NUCLEOTIDE SEQUENCE [LARGE SCALE GENOMIC DNA]</scope>
    <source>
        <strain evidence="3 4">P124</strain>
    </source>
</reference>
<accession>A0ABR0EVJ5</accession>
<organism evidence="3 4">
    <name type="scientific">Zasmidium cellare</name>
    <name type="common">Wine cellar mold</name>
    <name type="synonym">Racodium cellare</name>
    <dbReference type="NCBI Taxonomy" id="395010"/>
    <lineage>
        <taxon>Eukaryota</taxon>
        <taxon>Fungi</taxon>
        <taxon>Dikarya</taxon>
        <taxon>Ascomycota</taxon>
        <taxon>Pezizomycotina</taxon>
        <taxon>Dothideomycetes</taxon>
        <taxon>Dothideomycetidae</taxon>
        <taxon>Mycosphaerellales</taxon>
        <taxon>Mycosphaerellaceae</taxon>
        <taxon>Zasmidium</taxon>
    </lineage>
</organism>
<keyword evidence="4" id="KW-1185">Reference proteome</keyword>
<sequence>MISLIHPLLFLLPSLTEAASLQPIPRQAPPGIPIPPRQDPWYTAPPDWEYRQPGEVLRIRRAPGNLTSAFNASETFNILYRSTDTNYRPAWAVTTLFIPKSGNHSALLSYQIPYNTPDVNASPSYAFYSTPSTQGLVYTDIVGALSRGWYVNVPDHEGPLASFLCLVQEGHATLDSIRAVKNQFQGWQLSNNTKIALWGYSGGSIASEWAAELQVQYAPELKIDGAALGGLAPNFTAALANVYNGSYFAALIPAALYGLASQHPFVKQYLASELKTTGPYNATTFNSILNLDILSAFNFFANQTMTNYFRSGVEFFSNPTYLDIVARDTNMGTHGVPQMPLFVYKAIQDEITVIADSDAIVERYCTDRVIILYERNTVGGHLAEETNGDARAFEWLAQVLSGTLEQRGCTVRNVSLNVTDSLL</sequence>
<dbReference type="EMBL" id="JAXOVC010000002">
    <property type="protein sequence ID" value="KAK4505460.1"/>
    <property type="molecule type" value="Genomic_DNA"/>
</dbReference>
<evidence type="ECO:0000313" key="3">
    <source>
        <dbReference type="EMBL" id="KAK4505460.1"/>
    </source>
</evidence>
<dbReference type="InterPro" id="IPR029058">
    <property type="entry name" value="AB_hydrolase_fold"/>
</dbReference>
<evidence type="ECO:0000256" key="2">
    <source>
        <dbReference type="PIRNR" id="PIRNR029171"/>
    </source>
</evidence>
<dbReference type="PANTHER" id="PTHR34853">
    <property type="match status" value="1"/>
</dbReference>
<keyword evidence="1" id="KW-0378">Hydrolase</keyword>
<feature type="signal peptide" evidence="2">
    <location>
        <begin position="1"/>
        <end position="18"/>
    </location>
</feature>
<comment type="caution">
    <text evidence="3">The sequence shown here is derived from an EMBL/GenBank/DDBJ whole genome shotgun (WGS) entry which is preliminary data.</text>
</comment>
<comment type="similarity">
    <text evidence="2">Belongs to the AB hydrolase superfamily. Lipase family.</text>
</comment>
<dbReference type="Proteomes" id="UP001305779">
    <property type="component" value="Unassembled WGS sequence"/>
</dbReference>
<dbReference type="Pfam" id="PF03583">
    <property type="entry name" value="LIP"/>
    <property type="match status" value="1"/>
</dbReference>
<dbReference type="PANTHER" id="PTHR34853:SF5">
    <property type="entry name" value="LIP-DOMAIN-CONTAINING PROTEIN-RELATED"/>
    <property type="match status" value="1"/>
</dbReference>
<gene>
    <name evidence="3" type="ORF">PRZ48_003423</name>
</gene>
<protein>
    <recommendedName>
        <fullName evidence="5">Lipase</fullName>
    </recommendedName>
</protein>
<dbReference type="SUPFAM" id="SSF53474">
    <property type="entry name" value="alpha/beta-Hydrolases"/>
    <property type="match status" value="1"/>
</dbReference>
<evidence type="ECO:0000256" key="1">
    <source>
        <dbReference type="ARBA" id="ARBA00022801"/>
    </source>
</evidence>